<name>A0A855YGH8_9BACL</name>
<dbReference type="Proteomes" id="UP000247078">
    <property type="component" value="Unassembled WGS sequence"/>
</dbReference>
<protein>
    <submittedName>
        <fullName evidence="1">Uncharacterized protein</fullName>
    </submittedName>
</protein>
<reference evidence="1 3" key="1">
    <citation type="submission" date="2018-05" db="EMBL/GenBank/DDBJ databases">
        <title>Freshwater and sediment microbial communities from various areas in North America, analyzing microbe dynamics in response to fracking.</title>
        <authorList>
            <person name="Lamendella R."/>
        </authorList>
    </citation>
    <scope>NUCLEOTIDE SEQUENCE [LARGE SCALE GENOMIC DNA]</scope>
    <source>
        <strain evidence="1 3">DB-3</strain>
        <strain evidence="2 4">NG-13</strain>
    </source>
</reference>
<sequence length="39" mass="4304">MAVRKQETYLMLFPGALSPGIFLHHHLTGLIGHVQSISC</sequence>
<dbReference type="Proteomes" id="UP000248827">
    <property type="component" value="Unassembled WGS sequence"/>
</dbReference>
<evidence type="ECO:0000313" key="3">
    <source>
        <dbReference type="Proteomes" id="UP000247078"/>
    </source>
</evidence>
<dbReference type="EMBL" id="QGTZ01000003">
    <property type="protein sequence ID" value="PWW43321.1"/>
    <property type="molecule type" value="Genomic_DNA"/>
</dbReference>
<dbReference type="AlphaFoldDB" id="A0A855YGH8"/>
<organism evidence="1 3">
    <name type="scientific">Paenibacillus pabuli</name>
    <dbReference type="NCBI Taxonomy" id="1472"/>
    <lineage>
        <taxon>Bacteria</taxon>
        <taxon>Bacillati</taxon>
        <taxon>Bacillota</taxon>
        <taxon>Bacilli</taxon>
        <taxon>Bacillales</taxon>
        <taxon>Paenibacillaceae</taxon>
        <taxon>Paenibacillus</taxon>
    </lineage>
</organism>
<dbReference type="EMBL" id="QLLI01000001">
    <property type="protein sequence ID" value="RAJ03117.1"/>
    <property type="molecule type" value="Genomic_DNA"/>
</dbReference>
<evidence type="ECO:0000313" key="4">
    <source>
        <dbReference type="Proteomes" id="UP000248827"/>
    </source>
</evidence>
<proteinExistence type="predicted"/>
<comment type="caution">
    <text evidence="1">The sequence shown here is derived from an EMBL/GenBank/DDBJ whole genome shotgun (WGS) entry which is preliminary data.</text>
</comment>
<accession>A0A855YGH8</accession>
<gene>
    <name evidence="2" type="ORF">DET54_101312</name>
    <name evidence="1" type="ORF">DET56_103369</name>
</gene>
<keyword evidence="4" id="KW-1185">Reference proteome</keyword>
<evidence type="ECO:0000313" key="1">
    <source>
        <dbReference type="EMBL" id="PWW43321.1"/>
    </source>
</evidence>
<evidence type="ECO:0000313" key="2">
    <source>
        <dbReference type="EMBL" id="RAJ03117.1"/>
    </source>
</evidence>